<keyword evidence="5" id="KW-0769">Symport</keyword>
<feature type="transmembrane region" description="Helical" evidence="14">
    <location>
        <begin position="191"/>
        <end position="210"/>
    </location>
</feature>
<evidence type="ECO:0000256" key="8">
    <source>
        <dbReference type="ARBA" id="ARBA00023053"/>
    </source>
</evidence>
<dbReference type="STRING" id="244447.ENSCSEP00000023003"/>
<feature type="transmembrane region" description="Helical" evidence="14">
    <location>
        <begin position="381"/>
        <end position="400"/>
    </location>
</feature>
<keyword evidence="11" id="KW-0325">Glycoprotein</keyword>
<name>A0A3P8W655_CYNSE</name>
<dbReference type="AlphaFoldDB" id="A0A3P8W655"/>
<reference evidence="15 16" key="1">
    <citation type="journal article" date="2014" name="Nat. Genet.">
        <title>Whole-genome sequence of a flatfish provides insights into ZW sex chromosome evolution and adaptation to a benthic lifestyle.</title>
        <authorList>
            <person name="Chen S."/>
            <person name="Zhang G."/>
            <person name="Shao C."/>
            <person name="Huang Q."/>
            <person name="Liu G."/>
            <person name="Zhang P."/>
            <person name="Song W."/>
            <person name="An N."/>
            <person name="Chalopin D."/>
            <person name="Volff J.N."/>
            <person name="Hong Y."/>
            <person name="Li Q."/>
            <person name="Sha Z."/>
            <person name="Zhou H."/>
            <person name="Xie M."/>
            <person name="Yu Q."/>
            <person name="Liu Y."/>
            <person name="Xiang H."/>
            <person name="Wang N."/>
            <person name="Wu K."/>
            <person name="Yang C."/>
            <person name="Zhou Q."/>
            <person name="Liao X."/>
            <person name="Yang L."/>
            <person name="Hu Q."/>
            <person name="Zhang J."/>
            <person name="Meng L."/>
            <person name="Jin L."/>
            <person name="Tian Y."/>
            <person name="Lian J."/>
            <person name="Yang J."/>
            <person name="Miao G."/>
            <person name="Liu S."/>
            <person name="Liang Z."/>
            <person name="Yan F."/>
            <person name="Li Y."/>
            <person name="Sun B."/>
            <person name="Zhang H."/>
            <person name="Zhang J."/>
            <person name="Zhu Y."/>
            <person name="Du M."/>
            <person name="Zhao Y."/>
            <person name="Schartl M."/>
            <person name="Tang Q."/>
            <person name="Wang J."/>
        </authorList>
    </citation>
    <scope>NUCLEOTIDE SEQUENCE</scope>
</reference>
<feature type="transmembrane region" description="Helical" evidence="14">
    <location>
        <begin position="271"/>
        <end position="298"/>
    </location>
</feature>
<feature type="transmembrane region" description="Helical" evidence="14">
    <location>
        <begin position="333"/>
        <end position="361"/>
    </location>
</feature>
<keyword evidence="7 14" id="KW-1133">Transmembrane helix</keyword>
<dbReference type="InterPro" id="IPR001734">
    <property type="entry name" value="Na/solute_symporter"/>
</dbReference>
<dbReference type="GO" id="GO:0008292">
    <property type="term" value="P:acetylcholine biosynthetic process"/>
    <property type="evidence" value="ECO:0007669"/>
    <property type="project" value="TreeGrafter"/>
</dbReference>
<dbReference type="PANTHER" id="PTHR45897:SF5">
    <property type="entry name" value="HIGH AFFINITY CHOLINE TRANSPORTER 1"/>
    <property type="match status" value="1"/>
</dbReference>
<keyword evidence="8" id="KW-0915">Sodium</keyword>
<keyword evidence="9" id="KW-0406">Ion transport</keyword>
<evidence type="ECO:0000256" key="5">
    <source>
        <dbReference type="ARBA" id="ARBA00022847"/>
    </source>
</evidence>
<evidence type="ECO:0000256" key="4">
    <source>
        <dbReference type="ARBA" id="ARBA00022692"/>
    </source>
</evidence>
<feature type="transmembrane region" description="Helical" evidence="14">
    <location>
        <begin position="239"/>
        <end position="259"/>
    </location>
</feature>
<evidence type="ECO:0000256" key="13">
    <source>
        <dbReference type="RuleBase" id="RU362091"/>
    </source>
</evidence>
<dbReference type="OMA" id="WIDDFLM"/>
<keyword evidence="10 14" id="KW-0472">Membrane</keyword>
<evidence type="ECO:0000256" key="2">
    <source>
        <dbReference type="ARBA" id="ARBA00006434"/>
    </source>
</evidence>
<evidence type="ECO:0000256" key="6">
    <source>
        <dbReference type="ARBA" id="ARBA00022979"/>
    </source>
</evidence>
<feature type="transmembrane region" description="Helical" evidence="14">
    <location>
        <begin position="163"/>
        <end position="184"/>
    </location>
</feature>
<feature type="transmembrane region" description="Helical" evidence="14">
    <location>
        <begin position="126"/>
        <end position="151"/>
    </location>
</feature>
<sequence length="550" mass="60120">MALNIAGVVAVMVFYLLILGTGMWAAKKAKKAERTRTGDKTEVALLGDRNISLLIGIFTMTATWVGGGFILGLAEAVYTPKMGLVWALMPLQYSVSFIIGGLFFAKPMREQRYITMLDPFQIKYGKVMSGALVLPALMVDVLWVSCTLLSLGVTMSVILDLPFVYSVWISAAVAIVYTLLGGLYSVAYTDVIQLTLIFVSLWLCVPFLLLNSSSLNIVHTAFNHTFQEPWLGSLEKDMVWRWIDDFLMLGLGSLSFQCFHQRTLSASSSRTAQLTCFAAACMIAILGIPPVLVGAVAVSTDWNQTLYGSPSPCERGDQTMVLPLTLQYLTPSFISVIGIGAVAAAVMSSTDSALLSSTSVFSLNIYKNMLRPQASENEIKWVIRITVVVVGVLGTSITFLSNSVLFLWLLGADLSYTLIFPQLVSVLFFKVTNIYGAAVGYVAGLLMRVLLGDKALGLPVVLHLPGGTLEDGVHVQTFAVRTFSMLFTLTTILITSALAVLLFDLRLLPERWDVRKQPGNVVPRDLKEEPGRDNNQRTSVLLEPILQNRS</sequence>
<evidence type="ECO:0000256" key="12">
    <source>
        <dbReference type="ARBA" id="ARBA00023201"/>
    </source>
</evidence>
<comment type="similarity">
    <text evidence="2 13">Belongs to the sodium:solute symporter (SSF) (TC 2.A.21) family.</text>
</comment>
<dbReference type="Proteomes" id="UP000265120">
    <property type="component" value="Chromosome 9"/>
</dbReference>
<reference evidence="15" key="3">
    <citation type="submission" date="2025-09" db="UniProtKB">
        <authorList>
            <consortium name="Ensembl"/>
        </authorList>
    </citation>
    <scope>IDENTIFICATION</scope>
</reference>
<dbReference type="Ensembl" id="ENSCSET00000023302.1">
    <property type="protein sequence ID" value="ENSCSEP00000023003.1"/>
    <property type="gene ID" value="ENSCSEG00000014669.1"/>
</dbReference>
<dbReference type="PROSITE" id="PS50283">
    <property type="entry name" value="NA_SOLUT_SYMP_3"/>
    <property type="match status" value="1"/>
</dbReference>
<evidence type="ECO:0000256" key="7">
    <source>
        <dbReference type="ARBA" id="ARBA00022989"/>
    </source>
</evidence>
<evidence type="ECO:0000313" key="16">
    <source>
        <dbReference type="Proteomes" id="UP000265120"/>
    </source>
</evidence>
<dbReference type="GeneTree" id="ENSGT00940000163454"/>
<keyword evidence="3" id="KW-0813">Transport</keyword>
<evidence type="ECO:0000256" key="9">
    <source>
        <dbReference type="ARBA" id="ARBA00023065"/>
    </source>
</evidence>
<reference evidence="15" key="2">
    <citation type="submission" date="2025-08" db="UniProtKB">
        <authorList>
            <consortium name="Ensembl"/>
        </authorList>
    </citation>
    <scope>IDENTIFICATION</scope>
</reference>
<accession>A0A3P8W655</accession>
<dbReference type="Gene3D" id="1.20.1730.10">
    <property type="entry name" value="Sodium/glucose cotransporter"/>
    <property type="match status" value="1"/>
</dbReference>
<keyword evidence="6" id="KW-0530">Neurotransmitter biosynthesis</keyword>
<proteinExistence type="inferred from homology"/>
<dbReference type="CDD" id="cd11474">
    <property type="entry name" value="SLC5sbd_CHT"/>
    <property type="match status" value="1"/>
</dbReference>
<keyword evidence="12" id="KW-0739">Sodium transport</keyword>
<evidence type="ECO:0000256" key="3">
    <source>
        <dbReference type="ARBA" id="ARBA00022448"/>
    </source>
</evidence>
<feature type="transmembrane region" description="Helical" evidence="14">
    <location>
        <begin position="53"/>
        <end position="78"/>
    </location>
</feature>
<keyword evidence="4 14" id="KW-0812">Transmembrane</keyword>
<dbReference type="InterPro" id="IPR052244">
    <property type="entry name" value="Choline_transporter"/>
</dbReference>
<protein>
    <submittedName>
        <fullName evidence="15">High-affinity choline transporter 1-like</fullName>
    </submittedName>
</protein>
<dbReference type="GO" id="GO:0005307">
    <property type="term" value="F:choline:sodium symporter activity"/>
    <property type="evidence" value="ECO:0007669"/>
    <property type="project" value="TreeGrafter"/>
</dbReference>
<feature type="transmembrane region" description="Helical" evidence="14">
    <location>
        <begin position="482"/>
        <end position="503"/>
    </location>
</feature>
<evidence type="ECO:0000313" key="15">
    <source>
        <dbReference type="Ensembl" id="ENSCSEP00000023003.1"/>
    </source>
</evidence>
<dbReference type="PANTHER" id="PTHR45897">
    <property type="entry name" value="HIGH-AFFINITY CHOLINE TRANSPORTER 1"/>
    <property type="match status" value="1"/>
</dbReference>
<dbReference type="InParanoid" id="A0A3P8W655"/>
<evidence type="ECO:0000256" key="14">
    <source>
        <dbReference type="SAM" id="Phobius"/>
    </source>
</evidence>
<feature type="transmembrane region" description="Helical" evidence="14">
    <location>
        <begin position="6"/>
        <end position="26"/>
    </location>
</feature>
<comment type="subcellular location">
    <subcellularLocation>
        <location evidence="1">Membrane</location>
        <topology evidence="1">Multi-pass membrane protein</topology>
    </subcellularLocation>
</comment>
<keyword evidence="16" id="KW-1185">Reference proteome</keyword>
<dbReference type="Pfam" id="PF00474">
    <property type="entry name" value="SSF"/>
    <property type="match status" value="1"/>
</dbReference>
<dbReference type="GO" id="GO:0005886">
    <property type="term" value="C:plasma membrane"/>
    <property type="evidence" value="ECO:0007669"/>
    <property type="project" value="TreeGrafter"/>
</dbReference>
<evidence type="ECO:0000256" key="1">
    <source>
        <dbReference type="ARBA" id="ARBA00004141"/>
    </source>
</evidence>
<evidence type="ECO:0000256" key="11">
    <source>
        <dbReference type="ARBA" id="ARBA00023180"/>
    </source>
</evidence>
<dbReference type="InterPro" id="IPR038377">
    <property type="entry name" value="Na/Glc_symporter_sf"/>
</dbReference>
<organism evidence="15 16">
    <name type="scientific">Cynoglossus semilaevis</name>
    <name type="common">Tongue sole</name>
    <dbReference type="NCBI Taxonomy" id="244447"/>
    <lineage>
        <taxon>Eukaryota</taxon>
        <taxon>Metazoa</taxon>
        <taxon>Chordata</taxon>
        <taxon>Craniata</taxon>
        <taxon>Vertebrata</taxon>
        <taxon>Euteleostomi</taxon>
        <taxon>Actinopterygii</taxon>
        <taxon>Neopterygii</taxon>
        <taxon>Teleostei</taxon>
        <taxon>Neoteleostei</taxon>
        <taxon>Acanthomorphata</taxon>
        <taxon>Carangaria</taxon>
        <taxon>Pleuronectiformes</taxon>
        <taxon>Pleuronectoidei</taxon>
        <taxon>Cynoglossidae</taxon>
        <taxon>Cynoglossinae</taxon>
        <taxon>Cynoglossus</taxon>
    </lineage>
</organism>
<evidence type="ECO:0000256" key="10">
    <source>
        <dbReference type="ARBA" id="ARBA00023136"/>
    </source>
</evidence>
<feature type="transmembrane region" description="Helical" evidence="14">
    <location>
        <begin position="84"/>
        <end position="105"/>
    </location>
</feature>